<organism evidence="2 3">
    <name type="scientific">Symbiodinium natans</name>
    <dbReference type="NCBI Taxonomy" id="878477"/>
    <lineage>
        <taxon>Eukaryota</taxon>
        <taxon>Sar</taxon>
        <taxon>Alveolata</taxon>
        <taxon>Dinophyceae</taxon>
        <taxon>Suessiales</taxon>
        <taxon>Symbiodiniaceae</taxon>
        <taxon>Symbiodinium</taxon>
    </lineage>
</organism>
<keyword evidence="3" id="KW-1185">Reference proteome</keyword>
<name>A0A812IHJ3_9DINO</name>
<feature type="transmembrane region" description="Helical" evidence="1">
    <location>
        <begin position="402"/>
        <end position="423"/>
    </location>
</feature>
<evidence type="ECO:0000313" key="2">
    <source>
        <dbReference type="EMBL" id="CAE7035523.1"/>
    </source>
</evidence>
<feature type="transmembrane region" description="Helical" evidence="1">
    <location>
        <begin position="67"/>
        <end position="89"/>
    </location>
</feature>
<comment type="caution">
    <text evidence="2">The sequence shown here is derived from an EMBL/GenBank/DDBJ whole genome shotgun (WGS) entry which is preliminary data.</text>
</comment>
<keyword evidence="1" id="KW-1133">Transmembrane helix</keyword>
<protein>
    <submittedName>
        <fullName evidence="2">HCc2 protein</fullName>
    </submittedName>
</protein>
<feature type="transmembrane region" description="Helical" evidence="1">
    <location>
        <begin position="568"/>
        <end position="588"/>
    </location>
</feature>
<feature type="transmembrane region" description="Helical" evidence="1">
    <location>
        <begin position="609"/>
        <end position="638"/>
    </location>
</feature>
<gene>
    <name evidence="2" type="primary">HCc2</name>
    <name evidence="2" type="ORF">SNAT2548_LOCUS4306</name>
</gene>
<evidence type="ECO:0000256" key="1">
    <source>
        <dbReference type="SAM" id="Phobius"/>
    </source>
</evidence>
<feature type="transmembrane region" description="Helical" evidence="1">
    <location>
        <begin position="530"/>
        <end position="548"/>
    </location>
</feature>
<proteinExistence type="predicted"/>
<reference evidence="2" key="1">
    <citation type="submission" date="2021-02" db="EMBL/GenBank/DDBJ databases">
        <authorList>
            <person name="Dougan E. K."/>
            <person name="Rhodes N."/>
            <person name="Thang M."/>
            <person name="Chan C."/>
        </authorList>
    </citation>
    <scope>NUCLEOTIDE SEQUENCE</scope>
</reference>
<accession>A0A812IHJ3</accession>
<feature type="transmembrane region" description="Helical" evidence="1">
    <location>
        <begin position="644"/>
        <end position="665"/>
    </location>
</feature>
<keyword evidence="1" id="KW-0812">Transmembrane</keyword>
<dbReference type="Proteomes" id="UP000604046">
    <property type="component" value="Unassembled WGS sequence"/>
</dbReference>
<dbReference type="EMBL" id="CAJNDS010000265">
    <property type="protein sequence ID" value="CAE7035523.1"/>
    <property type="molecule type" value="Genomic_DNA"/>
</dbReference>
<keyword evidence="1" id="KW-0472">Membrane</keyword>
<dbReference type="AlphaFoldDB" id="A0A812IHJ3"/>
<feature type="transmembrane region" description="Helical" evidence="1">
    <location>
        <begin position="96"/>
        <end position="117"/>
    </location>
</feature>
<sequence length="692" mass="75730">MIFNDGLMTLMAAGGNSKSRFPTAEQVQTLFERSVETDHIDVFIGHSWSAGRWQKYLALCLYFNLERALWCSIAAWSLVAGLFLGVGGLTSLGGSYLALPCLVYLPMAVFFVTLLFGQQLVGAVCGLGSPSLWLDRLCVHQTDEEQKAEQIAALPIFATSHFALRYHRAQAPHHATGGAMRRVLHAAAHDTRTLERMRIPFTPCVCGDPLPTRTHVTFDCPAMPSPLAHRSSAEHRFLVPLLSGLSAPEWQLPDVPEDLLLALSDAETIDSALLVATDGSALHAPEAHDLLWFQHAGSAVYWVPAHGRHPEWESPLAPVPTAKLRALNETADSAAGQATAPFTHVFAAAKMAAAQAASWAETAVTRQALLVATWHDAVAQVLKPILGGESANGAMLTFAAQFIIGMISGTVHLPVCIPSFFSFQMKIQSHQLMLDQMANFDVRAAHCTVPSDREAIEQHVKELFQRNGLNNDLQNASPVDAGEICIQKFIPLTEEYGNDSLDRFNEYVRGTLREFVITQIGKELYVPWRICLIAFLPLIFYSSVNVLGCDNGPCEESARLAGFSSVPQYMAVQATGWVLCIGAGYPLTYPILLRMVKFVLSYGAGPVQLVLAFLCCPLAYLYSTICVSLILASLTALVEHYSPVQVWVFLVIIVLLAVQVILLFSTGRKHADSCRCVRRQEAAYDSLLQNEV</sequence>
<evidence type="ECO:0000313" key="3">
    <source>
        <dbReference type="Proteomes" id="UP000604046"/>
    </source>
</evidence>